<keyword evidence="6" id="KW-0808">Transferase</keyword>
<protein>
    <submittedName>
        <fullName evidence="6">Methyltransferase family protein</fullName>
        <ecNumber evidence="6">2.1.1.100</ecNumber>
        <ecNumber evidence="6">2.1.1.334</ecNumber>
    </submittedName>
</protein>
<proteinExistence type="predicted"/>
<feature type="transmembrane region" description="Helical" evidence="5">
    <location>
        <begin position="121"/>
        <end position="154"/>
    </location>
</feature>
<dbReference type="RefSeq" id="WP_253755742.1">
    <property type="nucleotide sequence ID" value="NZ_JAMZDZ010000001.1"/>
</dbReference>
<evidence type="ECO:0000256" key="5">
    <source>
        <dbReference type="SAM" id="Phobius"/>
    </source>
</evidence>
<keyword evidence="6" id="KW-0489">Methyltransferase</keyword>
<name>A0ABV8LID2_9ACTN</name>
<dbReference type="Gene3D" id="1.20.120.1630">
    <property type="match status" value="1"/>
</dbReference>
<evidence type="ECO:0000256" key="4">
    <source>
        <dbReference type="ARBA" id="ARBA00023136"/>
    </source>
</evidence>
<feature type="transmembrane region" description="Helical" evidence="5">
    <location>
        <begin position="37"/>
        <end position="56"/>
    </location>
</feature>
<evidence type="ECO:0000313" key="7">
    <source>
        <dbReference type="Proteomes" id="UP001595816"/>
    </source>
</evidence>
<organism evidence="6 7">
    <name type="scientific">Hamadaea flava</name>
    <dbReference type="NCBI Taxonomy" id="1742688"/>
    <lineage>
        <taxon>Bacteria</taxon>
        <taxon>Bacillati</taxon>
        <taxon>Actinomycetota</taxon>
        <taxon>Actinomycetes</taxon>
        <taxon>Micromonosporales</taxon>
        <taxon>Micromonosporaceae</taxon>
        <taxon>Hamadaea</taxon>
    </lineage>
</organism>
<keyword evidence="7" id="KW-1185">Reference proteome</keyword>
<keyword evidence="4 5" id="KW-0472">Membrane</keyword>
<evidence type="ECO:0000256" key="2">
    <source>
        <dbReference type="ARBA" id="ARBA00022692"/>
    </source>
</evidence>
<dbReference type="Proteomes" id="UP001595816">
    <property type="component" value="Unassembled WGS sequence"/>
</dbReference>
<evidence type="ECO:0000313" key="6">
    <source>
        <dbReference type="EMBL" id="MFC4130044.1"/>
    </source>
</evidence>
<comment type="caution">
    <text evidence="6">The sequence shown here is derived from an EMBL/GenBank/DDBJ whole genome shotgun (WGS) entry which is preliminary data.</text>
</comment>
<feature type="transmembrane region" description="Helical" evidence="5">
    <location>
        <begin position="68"/>
        <end position="86"/>
    </location>
</feature>
<keyword evidence="3 5" id="KW-1133">Transmembrane helix</keyword>
<dbReference type="InterPro" id="IPR007269">
    <property type="entry name" value="ICMT_MeTrfase"/>
</dbReference>
<evidence type="ECO:0000256" key="3">
    <source>
        <dbReference type="ARBA" id="ARBA00022989"/>
    </source>
</evidence>
<dbReference type="PANTHER" id="PTHR43847:SF1">
    <property type="entry name" value="BLL3993 PROTEIN"/>
    <property type="match status" value="1"/>
</dbReference>
<dbReference type="EMBL" id="JBHSAY010000004">
    <property type="protein sequence ID" value="MFC4130044.1"/>
    <property type="molecule type" value="Genomic_DNA"/>
</dbReference>
<sequence>MTRLLMVASGLLWYSFEVRQSFRSRSEATADDRGSRLLVQLAAAAGAFAGAAVTRFTPGPVLAGIHPIVAWLGLVVLWCGAGLRIWCFRTLGRYFTFTVLTTDTQPIIDSGPYRLLRHPSYTATLLVLLGLGTAFANGWGLLTLAAVAMCGLAYRIRVEERALVTALGDRYLAFAATRKRMIPFVW</sequence>
<evidence type="ECO:0000256" key="1">
    <source>
        <dbReference type="ARBA" id="ARBA00004141"/>
    </source>
</evidence>
<dbReference type="PANTHER" id="PTHR43847">
    <property type="entry name" value="BLL3993 PROTEIN"/>
    <property type="match status" value="1"/>
</dbReference>
<dbReference type="EC" id="2.1.1.334" evidence="6"/>
<dbReference type="EC" id="2.1.1.100" evidence="6"/>
<comment type="subcellular location">
    <subcellularLocation>
        <location evidence="1">Membrane</location>
        <topology evidence="1">Multi-pass membrane protein</topology>
    </subcellularLocation>
</comment>
<dbReference type="GO" id="GO:0004671">
    <property type="term" value="F:protein C-terminal S-isoprenylcysteine carboxyl O-methyltransferase activity"/>
    <property type="evidence" value="ECO:0007669"/>
    <property type="project" value="UniProtKB-EC"/>
</dbReference>
<dbReference type="InterPro" id="IPR052527">
    <property type="entry name" value="Metal_cation-efflux_comp"/>
</dbReference>
<accession>A0ABV8LID2</accession>
<dbReference type="Pfam" id="PF04140">
    <property type="entry name" value="ICMT"/>
    <property type="match status" value="1"/>
</dbReference>
<gene>
    <name evidence="6" type="ORF">ACFOZ4_05435</name>
</gene>
<dbReference type="GO" id="GO:0032259">
    <property type="term" value="P:methylation"/>
    <property type="evidence" value="ECO:0007669"/>
    <property type="project" value="UniProtKB-KW"/>
</dbReference>
<reference evidence="7" key="1">
    <citation type="journal article" date="2019" name="Int. J. Syst. Evol. Microbiol.">
        <title>The Global Catalogue of Microorganisms (GCM) 10K type strain sequencing project: providing services to taxonomists for standard genome sequencing and annotation.</title>
        <authorList>
            <consortium name="The Broad Institute Genomics Platform"/>
            <consortium name="The Broad Institute Genome Sequencing Center for Infectious Disease"/>
            <person name="Wu L."/>
            <person name="Ma J."/>
        </authorList>
    </citation>
    <scope>NUCLEOTIDE SEQUENCE [LARGE SCALE GENOMIC DNA]</scope>
    <source>
        <strain evidence="7">CGMCC 4.7289</strain>
    </source>
</reference>
<keyword evidence="2 5" id="KW-0812">Transmembrane</keyword>